<organism evidence="1 2">
    <name type="scientific">Fibroporia radiculosa</name>
    <dbReference type="NCBI Taxonomy" id="599839"/>
    <lineage>
        <taxon>Eukaryota</taxon>
        <taxon>Fungi</taxon>
        <taxon>Dikarya</taxon>
        <taxon>Basidiomycota</taxon>
        <taxon>Agaricomycotina</taxon>
        <taxon>Agaricomycetes</taxon>
        <taxon>Polyporales</taxon>
        <taxon>Fibroporiaceae</taxon>
        <taxon>Fibroporia</taxon>
    </lineage>
</organism>
<sequence>MLGLESLEFWDTPKTFFQYISGLPKIIGRQLKFLSLLSVTWFPSFVQWPDVSVLVFTTLRTLQVGNLTLSPRPGCAHVYLWVYSILSNIRAPELKRIELHVGSMDDIGDYNNYNMVDWEEIDRSLARLARDCAARLVVSIHVGFQSVWTNWEETKVAISEQLPTFRSGAGALEFVKGVRSDLSTVSNFASESDFGIIWDTEMEEDYEDD</sequence>
<proteinExistence type="predicted"/>
<dbReference type="HOGENOM" id="CLU_1315440_0_0_1"/>
<dbReference type="RefSeq" id="XP_012181550.1">
    <property type="nucleotide sequence ID" value="XM_012326160.1"/>
</dbReference>
<evidence type="ECO:0008006" key="3">
    <source>
        <dbReference type="Google" id="ProtNLM"/>
    </source>
</evidence>
<dbReference type="AlphaFoldDB" id="J4HWH4"/>
<gene>
    <name evidence="1" type="ORF">FIBRA_04352</name>
</gene>
<dbReference type="GeneID" id="24097178"/>
<evidence type="ECO:0000313" key="1">
    <source>
        <dbReference type="EMBL" id="CCM02267.1"/>
    </source>
</evidence>
<name>J4HWH4_9APHY</name>
<evidence type="ECO:0000313" key="2">
    <source>
        <dbReference type="Proteomes" id="UP000006352"/>
    </source>
</evidence>
<reference evidence="1 2" key="1">
    <citation type="journal article" date="2012" name="Appl. Environ. Microbiol.">
        <title>Short-read sequencing for genomic analysis of the brown rot fungus Fibroporia radiculosa.</title>
        <authorList>
            <person name="Tang J.D."/>
            <person name="Perkins A.D."/>
            <person name="Sonstegard T.S."/>
            <person name="Schroeder S.G."/>
            <person name="Burgess S.C."/>
            <person name="Diehl S.V."/>
        </authorList>
    </citation>
    <scope>NUCLEOTIDE SEQUENCE [LARGE SCALE GENOMIC DNA]</scope>
    <source>
        <strain evidence="1 2">TFFH 294</strain>
    </source>
</reference>
<dbReference type="Proteomes" id="UP000006352">
    <property type="component" value="Unassembled WGS sequence"/>
</dbReference>
<protein>
    <recommendedName>
        <fullName evidence="3">F-box domain-containing protein</fullName>
    </recommendedName>
</protein>
<dbReference type="InParanoid" id="J4HWH4"/>
<keyword evidence="2" id="KW-1185">Reference proteome</keyword>
<dbReference type="EMBL" id="HE797072">
    <property type="protein sequence ID" value="CCM02267.1"/>
    <property type="molecule type" value="Genomic_DNA"/>
</dbReference>
<accession>J4HWH4</accession>